<keyword evidence="2" id="KW-1185">Reference proteome</keyword>
<gene>
    <name evidence="1" type="ORF">LX78_02644</name>
</gene>
<evidence type="ECO:0000313" key="1">
    <source>
        <dbReference type="EMBL" id="PWK17542.1"/>
    </source>
</evidence>
<sequence>METLSSFFLYKKKNDAIFWNYFKTSKNTGTKTIRLACILNGLTPFHQSSPRQKQLLQLIDYQFESSIQP</sequence>
<evidence type="ECO:0000313" key="2">
    <source>
        <dbReference type="Proteomes" id="UP000245430"/>
    </source>
</evidence>
<proteinExistence type="predicted"/>
<dbReference type="Proteomes" id="UP000245430">
    <property type="component" value="Unassembled WGS sequence"/>
</dbReference>
<name>A0A316DJ75_9FLAO</name>
<dbReference type="EMBL" id="QGGP01000008">
    <property type="protein sequence ID" value="PWK17542.1"/>
    <property type="molecule type" value="Genomic_DNA"/>
</dbReference>
<dbReference type="AlphaFoldDB" id="A0A316DJ75"/>
<dbReference type="RefSeq" id="WP_109683221.1">
    <property type="nucleotide sequence ID" value="NZ_QGGP01000008.1"/>
</dbReference>
<accession>A0A316DJ75</accession>
<protein>
    <submittedName>
        <fullName evidence="1">Uncharacterized protein</fullName>
    </submittedName>
</protein>
<comment type="caution">
    <text evidence="1">The sequence shown here is derived from an EMBL/GenBank/DDBJ whole genome shotgun (WGS) entry which is preliminary data.</text>
</comment>
<organism evidence="1 2">
    <name type="scientific">Xanthomarina spongicola</name>
    <dbReference type="NCBI Taxonomy" id="570520"/>
    <lineage>
        <taxon>Bacteria</taxon>
        <taxon>Pseudomonadati</taxon>
        <taxon>Bacteroidota</taxon>
        <taxon>Flavobacteriia</taxon>
        <taxon>Flavobacteriales</taxon>
        <taxon>Flavobacteriaceae</taxon>
        <taxon>Xanthomarina</taxon>
    </lineage>
</organism>
<reference evidence="1 2" key="1">
    <citation type="submission" date="2018-05" db="EMBL/GenBank/DDBJ databases">
        <title>Genomic Encyclopedia of Archaeal and Bacterial Type Strains, Phase II (KMG-II): from individual species to whole genera.</title>
        <authorList>
            <person name="Goeker M."/>
        </authorList>
    </citation>
    <scope>NUCLEOTIDE SEQUENCE [LARGE SCALE GENOMIC DNA]</scope>
    <source>
        <strain evidence="1 2">DSM 22637</strain>
    </source>
</reference>